<keyword evidence="2" id="KW-1185">Reference proteome</keyword>
<reference evidence="1 2" key="1">
    <citation type="journal article" date="2020" name="Cell">
        <title>Large-Scale Comparative Analyses of Tick Genomes Elucidate Their Genetic Diversity and Vector Capacities.</title>
        <authorList>
            <consortium name="Tick Genome and Microbiome Consortium (TIGMIC)"/>
            <person name="Jia N."/>
            <person name="Wang J."/>
            <person name="Shi W."/>
            <person name="Du L."/>
            <person name="Sun Y."/>
            <person name="Zhan W."/>
            <person name="Jiang J.F."/>
            <person name="Wang Q."/>
            <person name="Zhang B."/>
            <person name="Ji P."/>
            <person name="Bell-Sakyi L."/>
            <person name="Cui X.M."/>
            <person name="Yuan T.T."/>
            <person name="Jiang B.G."/>
            <person name="Yang W.F."/>
            <person name="Lam T.T."/>
            <person name="Chang Q.C."/>
            <person name="Ding S.J."/>
            <person name="Wang X.J."/>
            <person name="Zhu J.G."/>
            <person name="Ruan X.D."/>
            <person name="Zhao L."/>
            <person name="Wei J.T."/>
            <person name="Ye R.Z."/>
            <person name="Que T.C."/>
            <person name="Du C.H."/>
            <person name="Zhou Y.H."/>
            <person name="Cheng J.X."/>
            <person name="Dai P.F."/>
            <person name="Guo W.B."/>
            <person name="Han X.H."/>
            <person name="Huang E.J."/>
            <person name="Li L.F."/>
            <person name="Wei W."/>
            <person name="Gao Y.C."/>
            <person name="Liu J.Z."/>
            <person name="Shao H.Z."/>
            <person name="Wang X."/>
            <person name="Wang C.C."/>
            <person name="Yang T.C."/>
            <person name="Huo Q.B."/>
            <person name="Li W."/>
            <person name="Chen H.Y."/>
            <person name="Chen S.E."/>
            <person name="Zhou L.G."/>
            <person name="Ni X.B."/>
            <person name="Tian J.H."/>
            <person name="Sheng Y."/>
            <person name="Liu T."/>
            <person name="Pan Y.S."/>
            <person name="Xia L.Y."/>
            <person name="Li J."/>
            <person name="Zhao F."/>
            <person name="Cao W.C."/>
        </authorList>
    </citation>
    <scope>NUCLEOTIDE SEQUENCE [LARGE SCALE GENOMIC DNA]</scope>
    <source>
        <strain evidence="1">Iper-2018</strain>
    </source>
</reference>
<comment type="caution">
    <text evidence="1">The sequence shown here is derived from an EMBL/GenBank/DDBJ whole genome shotgun (WGS) entry which is preliminary data.</text>
</comment>
<gene>
    <name evidence="1" type="ORF">HPB47_020619</name>
</gene>
<accession>A0AC60QI63</accession>
<dbReference type="EMBL" id="JABSTQ010009126">
    <property type="protein sequence ID" value="KAG0432678.1"/>
    <property type="molecule type" value="Genomic_DNA"/>
</dbReference>
<name>A0AC60QI63_IXOPE</name>
<sequence length="771" mass="85790">MDWLRRKTEPYISSNGARLRSYHRLSCVPDLHPAPVPGSLSGFVASDTARSRQLDGSGGIRLHRTMTPAVAKRKPHIIKLIRAAEISEEELLECVELKREKEFLERDKEERETKRRADELELRKKVRFQRETWPQKLLTLLPCEAADVIARLTREDADNYDQVKAALLKKYRLSTEAFRQRFRQASRKPAQSYPEFAYNLRADLVEWLKSAGAHGDHDKVVECIATEQFFRELPEAAMFWVQDRLTEPNLLKAAELAEEHAMRRALKQDRPGNAKAQGDKESRKAFSSKQNEARGAFPGQSAGERSFEEPKKKDCAWIRQVVEEQSVCLPVAKVLITGPFGVLETEAAVSSSLPLPYPYLFSNKSEQLLLERGLSFSHETVLALTRSKARAQAGQLQYDSVDGASSSVKPSDQPDLPGEFDSAPGQNTEPEIERGERTADHGKGDGILLSPASTSFQALAGLDRPTLIAEQESDPSLRDLHKSEKEGVANKNIAFQTRSGVLYRQSGAKPSHSSRASAARREVNRHNAGALLDNSTISSKYPGFHECVLTSQLMFRREIKSGAEAKSELSDCGFEKTLESGDQGFSGESGTENRLGTHFLSAEVLLCRTGVRARRRLGESFRRPRSTKRSGWSPTPFHLATPGPKVTLPLRPNPTHAWKLLIPRHSDARPHQDNGPRDCVSGRLTGWFLSSQTAPRGLRGNPFGQRAFVASSQLDNEGPEKQVSLPSCPTGGISANPGRWLDGALLTRRQGHRIASLWVYGDSSADNETQW</sequence>
<protein>
    <submittedName>
        <fullName evidence="1">Uncharacterized protein</fullName>
    </submittedName>
</protein>
<proteinExistence type="predicted"/>
<evidence type="ECO:0000313" key="1">
    <source>
        <dbReference type="EMBL" id="KAG0432678.1"/>
    </source>
</evidence>
<dbReference type="Proteomes" id="UP000805193">
    <property type="component" value="Unassembled WGS sequence"/>
</dbReference>
<evidence type="ECO:0000313" key="2">
    <source>
        <dbReference type="Proteomes" id="UP000805193"/>
    </source>
</evidence>
<organism evidence="1 2">
    <name type="scientific">Ixodes persulcatus</name>
    <name type="common">Taiga tick</name>
    <dbReference type="NCBI Taxonomy" id="34615"/>
    <lineage>
        <taxon>Eukaryota</taxon>
        <taxon>Metazoa</taxon>
        <taxon>Ecdysozoa</taxon>
        <taxon>Arthropoda</taxon>
        <taxon>Chelicerata</taxon>
        <taxon>Arachnida</taxon>
        <taxon>Acari</taxon>
        <taxon>Parasitiformes</taxon>
        <taxon>Ixodida</taxon>
        <taxon>Ixodoidea</taxon>
        <taxon>Ixodidae</taxon>
        <taxon>Ixodinae</taxon>
        <taxon>Ixodes</taxon>
    </lineage>
</organism>